<dbReference type="PROSITE" id="PS51257">
    <property type="entry name" value="PROKAR_LIPOPROTEIN"/>
    <property type="match status" value="1"/>
</dbReference>
<evidence type="ECO:0000313" key="3">
    <source>
        <dbReference type="EMBL" id="SKB70896.1"/>
    </source>
</evidence>
<evidence type="ECO:0000313" key="5">
    <source>
        <dbReference type="Proteomes" id="UP000190130"/>
    </source>
</evidence>
<keyword evidence="4" id="KW-1185">Reference proteome</keyword>
<accession>A0A0Q3KQS1</accession>
<proteinExistence type="predicted"/>
<reference evidence="2 4" key="1">
    <citation type="submission" date="2015-10" db="EMBL/GenBank/DDBJ databases">
        <title>Draft genome of Bosea thiooxidans.</title>
        <authorList>
            <person name="Wang X."/>
        </authorList>
    </citation>
    <scope>NUCLEOTIDE SEQUENCE [LARGE SCALE GENOMIC DNA]</scope>
    <source>
        <strain evidence="2 4">CGMCC 9174</strain>
    </source>
</reference>
<reference evidence="3 5" key="2">
    <citation type="submission" date="2017-02" db="EMBL/GenBank/DDBJ databases">
        <authorList>
            <person name="Peterson S.W."/>
        </authorList>
    </citation>
    <scope>NUCLEOTIDE SEQUENCE [LARGE SCALE GENOMIC DNA]</scope>
    <source>
        <strain evidence="3 5">DSM 9653</strain>
    </source>
</reference>
<dbReference type="Proteomes" id="UP000190130">
    <property type="component" value="Unassembled WGS sequence"/>
</dbReference>
<dbReference type="Proteomes" id="UP000051562">
    <property type="component" value="Unassembled WGS sequence"/>
</dbReference>
<gene>
    <name evidence="2" type="ORF">ARD30_07610</name>
    <name evidence="3" type="ORF">SAMN05660750_02001</name>
</gene>
<dbReference type="EMBL" id="LMAR01000006">
    <property type="protein sequence ID" value="KQK32123.1"/>
    <property type="molecule type" value="Genomic_DNA"/>
</dbReference>
<evidence type="ECO:0000313" key="4">
    <source>
        <dbReference type="Proteomes" id="UP000051562"/>
    </source>
</evidence>
<name>A0A0Q3KQS1_9HYPH</name>
<feature type="compositionally biased region" description="Polar residues" evidence="1">
    <location>
        <begin position="63"/>
        <end position="74"/>
    </location>
</feature>
<dbReference type="EMBL" id="FUYX01000004">
    <property type="protein sequence ID" value="SKB70896.1"/>
    <property type="molecule type" value="Genomic_DNA"/>
</dbReference>
<evidence type="ECO:0000313" key="2">
    <source>
        <dbReference type="EMBL" id="KQK32123.1"/>
    </source>
</evidence>
<dbReference type="OrthoDB" id="8163906at2"/>
<organism evidence="2 4">
    <name type="scientific">Bosea thiooxidans</name>
    <dbReference type="NCBI Taxonomy" id="53254"/>
    <lineage>
        <taxon>Bacteria</taxon>
        <taxon>Pseudomonadati</taxon>
        <taxon>Pseudomonadota</taxon>
        <taxon>Alphaproteobacteria</taxon>
        <taxon>Hyphomicrobiales</taxon>
        <taxon>Boseaceae</taxon>
        <taxon>Bosea</taxon>
    </lineage>
</organism>
<evidence type="ECO:0000256" key="1">
    <source>
        <dbReference type="SAM" id="MobiDB-lite"/>
    </source>
</evidence>
<feature type="region of interest" description="Disordered" evidence="1">
    <location>
        <begin position="24"/>
        <end position="83"/>
    </location>
</feature>
<dbReference type="AlphaFoldDB" id="A0A0Q3KQS1"/>
<dbReference type="RefSeq" id="WP_055726565.1">
    <property type="nucleotide sequence ID" value="NZ_FUYX01000004.1"/>
</dbReference>
<sequence length="83" mass="8689">MSGYRLCAATFLIVALGACTPREPVASSEPVAMPSVSNVPPQRSYLDAGPAPGRGGPNYIRDNLSNGPRQTDSFGNDLLTRAP</sequence>
<protein>
    <submittedName>
        <fullName evidence="2">Uncharacterized protein</fullName>
    </submittedName>
</protein>